<gene>
    <name evidence="2" type="primary">LOC120262860</name>
</gene>
<proteinExistence type="predicted"/>
<protein>
    <submittedName>
        <fullName evidence="2">Uncharacterized protein LOC120262860</fullName>
    </submittedName>
</protein>
<dbReference type="RefSeq" id="XP_039126702.1">
    <property type="nucleotide sequence ID" value="XM_039270768.1"/>
</dbReference>
<dbReference type="InterPro" id="IPR040256">
    <property type="entry name" value="At4g02000-like"/>
</dbReference>
<reference evidence="2" key="2">
    <citation type="submission" date="2025-08" db="UniProtKB">
        <authorList>
            <consortium name="RefSeq"/>
        </authorList>
    </citation>
    <scope>IDENTIFICATION</scope>
</reference>
<dbReference type="Proteomes" id="UP001515500">
    <property type="component" value="Chromosome 1"/>
</dbReference>
<dbReference type="AlphaFoldDB" id="A0AB40BIS1"/>
<evidence type="ECO:0000313" key="2">
    <source>
        <dbReference type="RefSeq" id="XP_039126702.1"/>
    </source>
</evidence>
<accession>A0AB40BIS1</accession>
<dbReference type="PANTHER" id="PTHR31286">
    <property type="entry name" value="GLYCINE-RICH CELL WALL STRUCTURAL PROTEIN 1.8-LIKE"/>
    <property type="match status" value="1"/>
</dbReference>
<name>A0AB40BIS1_DIOCR</name>
<organism evidence="1 2">
    <name type="scientific">Dioscorea cayennensis subsp. rotundata</name>
    <name type="common">White Guinea yam</name>
    <name type="synonym">Dioscorea rotundata</name>
    <dbReference type="NCBI Taxonomy" id="55577"/>
    <lineage>
        <taxon>Eukaryota</taxon>
        <taxon>Viridiplantae</taxon>
        <taxon>Streptophyta</taxon>
        <taxon>Embryophyta</taxon>
        <taxon>Tracheophyta</taxon>
        <taxon>Spermatophyta</taxon>
        <taxon>Magnoliopsida</taxon>
        <taxon>Liliopsida</taxon>
        <taxon>Dioscoreales</taxon>
        <taxon>Dioscoreaceae</taxon>
        <taxon>Dioscorea</taxon>
    </lineage>
</organism>
<sequence length="218" mass="24929">MAPPGPLFHPPPPASVAIGDDLWQLARVKMQTSLYAKFLGKSLPLDQVKLALADAWRDLGTFTMDDLPNGFYYVCCETPEMQNRLLWDGPWMVAGRILQLTPSFESFQPAFEKLALAAVWIQIYHLPIELWEKEILEVIASQFGRILKVDEHILDHSRMRYARICVELDLSRPLQQGTWVKYGDFSVFVLVLYEKLLVFSYRYGTVGHGKAHYAVSNP</sequence>
<reference evidence="1" key="1">
    <citation type="submission" date="2025-05" db="UniProtKB">
        <authorList>
            <consortium name="RefSeq"/>
        </authorList>
    </citation>
    <scope>NUCLEOTIDE SEQUENCE [LARGE SCALE GENOMIC DNA]</scope>
</reference>
<evidence type="ECO:0000313" key="1">
    <source>
        <dbReference type="Proteomes" id="UP001515500"/>
    </source>
</evidence>
<dbReference type="GeneID" id="120262860"/>
<keyword evidence="1" id="KW-1185">Reference proteome</keyword>
<dbReference type="PANTHER" id="PTHR31286:SF180">
    <property type="entry name" value="OS10G0362600 PROTEIN"/>
    <property type="match status" value="1"/>
</dbReference>